<reference evidence="1 2" key="1">
    <citation type="submission" date="2020-02" db="EMBL/GenBank/DDBJ databases">
        <title>Draft genome sequence of Lactococcus sp. Hs30E4-3.</title>
        <authorList>
            <person name="Noda S."/>
            <person name="Yuki M."/>
            <person name="Ohkuma M."/>
        </authorList>
    </citation>
    <scope>NUCLEOTIDE SEQUENCE [LARGE SCALE GENOMIC DNA]</scope>
    <source>
        <strain evidence="1 2">Hs30E4-3</strain>
    </source>
</reference>
<proteinExistence type="predicted"/>
<accession>A0A6A0BD92</accession>
<dbReference type="InterPro" id="IPR023378">
    <property type="entry name" value="YheA/YmcA-like_dom_sf"/>
</dbReference>
<keyword evidence="2" id="KW-1185">Reference proteome</keyword>
<dbReference type="AlphaFoldDB" id="A0A6A0BD92"/>
<protein>
    <submittedName>
        <fullName evidence="1">Regulator</fullName>
    </submittedName>
</protein>
<gene>
    <name evidence="1" type="primary">ydgD</name>
    <name evidence="1" type="ORF">Hs30E_13370</name>
</gene>
<dbReference type="Gene3D" id="1.20.1500.10">
    <property type="entry name" value="YheA/YmcA-like"/>
    <property type="match status" value="1"/>
</dbReference>
<dbReference type="RefSeq" id="WP_172209099.1">
    <property type="nucleotide sequence ID" value="NZ_BLLI01000039.1"/>
</dbReference>
<comment type="caution">
    <text evidence="1">The sequence shown here is derived from an EMBL/GenBank/DDBJ whole genome shotgun (WGS) entry which is preliminary data.</text>
</comment>
<sequence length="128" mass="14647">MLTIDEKILELDDLTDEVVRAFLTLDVVADFRTKAERFKSDRVLQADLQTLAENREFLPFRAEVRELQKSILMNETIYQLKVAENDVQKSLSDLAKKIAGAVSDDIFVDENLPFGKGGHHGRHARKFE</sequence>
<evidence type="ECO:0000313" key="2">
    <source>
        <dbReference type="Proteomes" id="UP000480303"/>
    </source>
</evidence>
<name>A0A6A0BD92_9LACT</name>
<evidence type="ECO:0000313" key="1">
    <source>
        <dbReference type="EMBL" id="GFH42786.1"/>
    </source>
</evidence>
<dbReference type="SUPFAM" id="SSF158622">
    <property type="entry name" value="YheA/YmcA-like"/>
    <property type="match status" value="1"/>
</dbReference>
<organism evidence="1 2">
    <name type="scientific">Pseudolactococcus hodotermopsidis</name>
    <dbReference type="NCBI Taxonomy" id="2709157"/>
    <lineage>
        <taxon>Bacteria</taxon>
        <taxon>Bacillati</taxon>
        <taxon>Bacillota</taxon>
        <taxon>Bacilli</taxon>
        <taxon>Lactobacillales</taxon>
        <taxon>Streptococcaceae</taxon>
        <taxon>Pseudolactococcus</taxon>
    </lineage>
</organism>
<dbReference type="EMBL" id="BLLI01000039">
    <property type="protein sequence ID" value="GFH42786.1"/>
    <property type="molecule type" value="Genomic_DNA"/>
</dbReference>
<dbReference type="Proteomes" id="UP000480303">
    <property type="component" value="Unassembled WGS sequence"/>
</dbReference>